<keyword evidence="1" id="KW-0614">Plasmid</keyword>
<dbReference type="Gene3D" id="3.30.70.100">
    <property type="match status" value="1"/>
</dbReference>
<reference evidence="2" key="1">
    <citation type="submission" date="2015-11" db="EMBL/GenBank/DDBJ databases">
        <title>Complete genome sequence of a polyethylene-glycol degrader Sphingopyxis macrogoltabida 203N (NBRC 111659).</title>
        <authorList>
            <person name="Yoshiyuki O."/>
            <person name="Shouta N."/>
            <person name="Nagata Y."/>
            <person name="Numata M."/>
            <person name="Tsuchikane K."/>
            <person name="Hosoyama A."/>
            <person name="Yamazoe A."/>
            <person name="Tsuda M."/>
            <person name="Fujita N."/>
            <person name="Kawai F."/>
        </authorList>
    </citation>
    <scope>NUCLEOTIDE SEQUENCE [LARGE SCALE GENOMIC DNA]</scope>
    <source>
        <strain evidence="2">203N</strain>
        <plasmid evidence="2">unnamed1</plasmid>
    </source>
</reference>
<evidence type="ECO:0000313" key="1">
    <source>
        <dbReference type="EMBL" id="AMU92635.1"/>
    </source>
</evidence>
<proteinExistence type="predicted"/>
<keyword evidence="2" id="KW-1185">Reference proteome</keyword>
<gene>
    <name evidence="1" type="ORF">ATM17_30730</name>
</gene>
<dbReference type="EMBL" id="CP013345">
    <property type="protein sequence ID" value="AMU92635.1"/>
    <property type="molecule type" value="Genomic_DNA"/>
</dbReference>
<name>A0AAC9AZC7_SPHMC</name>
<dbReference type="Proteomes" id="UP000076088">
    <property type="component" value="Plasmid unnamed1"/>
</dbReference>
<dbReference type="AlphaFoldDB" id="A0AAC9AZC7"/>
<evidence type="ECO:0000313" key="2">
    <source>
        <dbReference type="Proteomes" id="UP000076088"/>
    </source>
</evidence>
<evidence type="ECO:0008006" key="3">
    <source>
        <dbReference type="Google" id="ProtNLM"/>
    </source>
</evidence>
<dbReference type="SUPFAM" id="SSF54909">
    <property type="entry name" value="Dimeric alpha+beta barrel"/>
    <property type="match status" value="1"/>
</dbReference>
<geneLocation type="plasmid" evidence="1 2">
    <name>unnamed1</name>
</geneLocation>
<reference evidence="1 2" key="2">
    <citation type="journal article" date="2016" name="Genome Announc.">
        <title>Complete Genome Sequence of Sphingopyxis macrogoltabida Strain 203N (NBRC 111659), a Polyethylene Glycol Degrader.</title>
        <authorList>
            <person name="Ohtsubo Y."/>
            <person name="Nonoyama S."/>
            <person name="Nagata Y."/>
            <person name="Numata M."/>
            <person name="Tsuchikane K."/>
            <person name="Hosoyama A."/>
            <person name="Yamazoe A."/>
            <person name="Tsuda M."/>
            <person name="Fujita N."/>
            <person name="Kawai F."/>
        </authorList>
    </citation>
    <scope>NUCLEOTIDE SEQUENCE [LARGE SCALE GENOMIC DNA]</scope>
    <source>
        <strain evidence="1 2">203N</strain>
    </source>
</reference>
<protein>
    <recommendedName>
        <fullName evidence="3">EthD domain-containing protein</fullName>
    </recommendedName>
</protein>
<sequence>MPNERGTVVIVSKLIVLSNPVEGKEDEFNKWYDQQHVPDIMRVPGVVGAQRFRGGAGTKSGVGSFRYLAIFDIESPEPGLVVDEIMRRSGTDEMPRSDAISSTRFAMLYEPIGNRLEKA</sequence>
<dbReference type="InterPro" id="IPR011008">
    <property type="entry name" value="Dimeric_a/b-barrel"/>
</dbReference>
<accession>A0AAC9AZC7</accession>
<organism evidence="1 2">
    <name type="scientific">Sphingopyxis macrogoltabida</name>
    <name type="common">Sphingomonas macrogoltabidus</name>
    <dbReference type="NCBI Taxonomy" id="33050"/>
    <lineage>
        <taxon>Bacteria</taxon>
        <taxon>Pseudomonadati</taxon>
        <taxon>Pseudomonadota</taxon>
        <taxon>Alphaproteobacteria</taxon>
        <taxon>Sphingomonadales</taxon>
        <taxon>Sphingomonadaceae</taxon>
        <taxon>Sphingopyxis</taxon>
    </lineage>
</organism>